<evidence type="ECO:0000259" key="4">
    <source>
        <dbReference type="Pfam" id="PF04577"/>
    </source>
</evidence>
<keyword evidence="3" id="KW-0325">Glycoprotein</keyword>
<feature type="domain" description="Glycosyltransferase 61 catalytic" evidence="4">
    <location>
        <begin position="734"/>
        <end position="907"/>
    </location>
</feature>
<dbReference type="PANTHER" id="PTHR20961">
    <property type="entry name" value="GLYCOSYLTRANSFERASE"/>
    <property type="match status" value="1"/>
</dbReference>
<evidence type="ECO:0000313" key="5">
    <source>
        <dbReference type="EMBL" id="MEK8030695.1"/>
    </source>
</evidence>
<name>A0ABU9BPX1_9BURK</name>
<dbReference type="InterPro" id="IPR049625">
    <property type="entry name" value="Glyco_transf_61_cat"/>
</dbReference>
<sequence>MSSALQAVLPALSRLWFNELRAKCDKEGITLPGGENLHQKFTLAEVPVGARGKLAQLLHVEWVKGRTDVPAWQLQALVEAIEAWWQQLPEGTTPLGAGLAPAWVRAQGTLGHIEPLAQAAMRWHAQLAEPDHEAVALGLLRQLRRLKGEASIESSLTLIDALGARWQPDVGWTQEVVGTLAMVARAADTLPLLQRVSAWLDRLVPHVRRPDAHGWLAPLTAAAVRCAALPTLRAVAEAMLDDEEPDPGSAFSLAAALEALGELSPTPEVHALVARAAKAWPKQPTIQVEHAKLRRAEGATVPQLAGPLLALEASHPATPAAWRLLAEYAFHDGDIALAKETYQRLADLGQLDEHSQLRLDHLSLNQAGAGAAPSALPAVLPEAGPAMLDAESLGPLAAALAPLGAVLAVAPRHDSTVSLADTEARCAQALAGFEAALAQLPDLTLSQIGDAVGQLWVVANAGALDLAHWEGVFPFEVGPAFGVLDGHRCRAQCHGVLGHLVALCRHALRRERPLRGAPGEGSLAMLLDLLRQQFETQLAMKQPEQALADIEEAITRLGGLGRSATTGLRERALLSAGRIDALRAELEATHPTADTRDPRRPEAWPLREWDDWLRAEGVTAHTLLHDEPLVGNFDVVEVSGRVRSEPHEMVSTQLSLARVTDLRVRNVHLLVGSQGGVLKPHPWHLQMGEFPYPHPNVLARGSAGTVLRGAGLWKRLDEPLVVLANMDAPFHRNYYHWMVLTLTRIQALMARGILKTRKLLLPRELTGWMLRSLQDIGLDEARIRWYSAEDDLRLTDALIASPSEFASATMVEGLRRHLTQAAGLDPDAEEPGDRLIYLARRGETRRPMAEAEQVIDIAESLGFEIVAAETLSLLDQVRLFSSARGIAGPPGAAFTNLMWARPGTRVLTIFKQDINGPTFFDLSFLRGQQHRWLQARSIAGFESVSIVTSPFSVDLALARRELQWVRGDED</sequence>
<dbReference type="RefSeq" id="WP_341425055.1">
    <property type="nucleotide sequence ID" value="NZ_JBBUTG010000003.1"/>
</dbReference>
<dbReference type="Proteomes" id="UP001371218">
    <property type="component" value="Unassembled WGS sequence"/>
</dbReference>
<evidence type="ECO:0000256" key="2">
    <source>
        <dbReference type="ARBA" id="ARBA00022679"/>
    </source>
</evidence>
<keyword evidence="2 5" id="KW-0808">Transferase</keyword>
<organism evidence="5 6">
    <name type="scientific">Ideonella lacteola</name>
    <dbReference type="NCBI Taxonomy" id="2984193"/>
    <lineage>
        <taxon>Bacteria</taxon>
        <taxon>Pseudomonadati</taxon>
        <taxon>Pseudomonadota</taxon>
        <taxon>Betaproteobacteria</taxon>
        <taxon>Burkholderiales</taxon>
        <taxon>Sphaerotilaceae</taxon>
        <taxon>Ideonella</taxon>
    </lineage>
</organism>
<dbReference type="GO" id="GO:0016757">
    <property type="term" value="F:glycosyltransferase activity"/>
    <property type="evidence" value="ECO:0007669"/>
    <property type="project" value="UniProtKB-KW"/>
</dbReference>
<evidence type="ECO:0000256" key="1">
    <source>
        <dbReference type="ARBA" id="ARBA00022676"/>
    </source>
</evidence>
<accession>A0ABU9BPX1</accession>
<gene>
    <name evidence="5" type="ORF">AACH06_07630</name>
</gene>
<dbReference type="EC" id="2.4.-.-" evidence="5"/>
<evidence type="ECO:0000313" key="6">
    <source>
        <dbReference type="Proteomes" id="UP001371218"/>
    </source>
</evidence>
<proteinExistence type="predicted"/>
<keyword evidence="6" id="KW-1185">Reference proteome</keyword>
<reference evidence="5 6" key="1">
    <citation type="submission" date="2024-04" db="EMBL/GenBank/DDBJ databases">
        <title>Novel species of the genus Ideonella isolated from streams.</title>
        <authorList>
            <person name="Lu H."/>
        </authorList>
    </citation>
    <scope>NUCLEOTIDE SEQUENCE [LARGE SCALE GENOMIC DNA]</scope>
    <source>
        <strain evidence="5 6">DXS29W</strain>
    </source>
</reference>
<keyword evidence="1 5" id="KW-0328">Glycosyltransferase</keyword>
<dbReference type="EMBL" id="JBBUTG010000003">
    <property type="protein sequence ID" value="MEK8030695.1"/>
    <property type="molecule type" value="Genomic_DNA"/>
</dbReference>
<protein>
    <submittedName>
        <fullName evidence="5">Glycosyltransferase family 61 protein</fullName>
        <ecNumber evidence="5">2.4.-.-</ecNumber>
    </submittedName>
</protein>
<dbReference type="InterPro" id="IPR007657">
    <property type="entry name" value="Glycosyltransferase_61"/>
</dbReference>
<dbReference type="Pfam" id="PF04577">
    <property type="entry name" value="Glyco_transf_61"/>
    <property type="match status" value="1"/>
</dbReference>
<evidence type="ECO:0000256" key="3">
    <source>
        <dbReference type="ARBA" id="ARBA00023180"/>
    </source>
</evidence>
<comment type="caution">
    <text evidence="5">The sequence shown here is derived from an EMBL/GenBank/DDBJ whole genome shotgun (WGS) entry which is preliminary data.</text>
</comment>